<feature type="domain" description="N-acetyltransferase" evidence="2">
    <location>
        <begin position="25"/>
        <end position="155"/>
    </location>
</feature>
<dbReference type="AlphaFoldDB" id="A0A1X7V9G6"/>
<organism evidence="3">
    <name type="scientific">Amphimedon queenslandica</name>
    <name type="common">Sponge</name>
    <dbReference type="NCBI Taxonomy" id="400682"/>
    <lineage>
        <taxon>Eukaryota</taxon>
        <taxon>Metazoa</taxon>
        <taxon>Porifera</taxon>
        <taxon>Demospongiae</taxon>
        <taxon>Heteroscleromorpha</taxon>
        <taxon>Haplosclerida</taxon>
        <taxon>Niphatidae</taxon>
        <taxon>Amphimedon</taxon>
    </lineage>
</organism>
<evidence type="ECO:0000259" key="2">
    <source>
        <dbReference type="PROSITE" id="PS51186"/>
    </source>
</evidence>
<dbReference type="Gene3D" id="3.40.630.30">
    <property type="match status" value="1"/>
</dbReference>
<reference evidence="3" key="1">
    <citation type="submission" date="2017-05" db="UniProtKB">
        <authorList>
            <consortium name="EnsemblMetazoa"/>
        </authorList>
    </citation>
    <scope>IDENTIFICATION</scope>
</reference>
<dbReference type="InterPro" id="IPR010313">
    <property type="entry name" value="Glycine_N-acyltransferase"/>
</dbReference>
<evidence type="ECO:0000256" key="1">
    <source>
        <dbReference type="RuleBase" id="RU368002"/>
    </source>
</evidence>
<comment type="similarity">
    <text evidence="1">Belongs to the glycine N-acyltransferase family.</text>
</comment>
<dbReference type="InterPro" id="IPR016181">
    <property type="entry name" value="Acyl_CoA_acyltransferase"/>
</dbReference>
<dbReference type="PANTHER" id="PTHR15298">
    <property type="entry name" value="L-COA N-ACYLTRANSFERASE-RELATED"/>
    <property type="match status" value="1"/>
</dbReference>
<dbReference type="InterPro" id="IPR013653">
    <property type="entry name" value="GCN5-like_dom"/>
</dbReference>
<evidence type="ECO:0000313" key="3">
    <source>
        <dbReference type="EnsemblMetazoa" id="Aqu2.1.36641_001"/>
    </source>
</evidence>
<dbReference type="PANTHER" id="PTHR15298:SF1">
    <property type="entry name" value="GLYCINE N-ACYLTRANSFERASE-LIKE PROTEIN"/>
    <property type="match status" value="1"/>
</dbReference>
<dbReference type="PROSITE" id="PS51186">
    <property type="entry name" value="GNAT"/>
    <property type="match status" value="1"/>
</dbReference>
<dbReference type="Pfam" id="PF08445">
    <property type="entry name" value="FR47"/>
    <property type="match status" value="1"/>
</dbReference>
<keyword evidence="1" id="KW-0012">Acyltransferase</keyword>
<accession>A0A1X7V9G6</accession>
<dbReference type="EC" id="2.3.1.-" evidence="1"/>
<dbReference type="OrthoDB" id="61870at2759"/>
<protein>
    <recommendedName>
        <fullName evidence="1">Glycine N-acyltransferase-like protein</fullName>
        <ecNumber evidence="1">2.3.1.-</ecNumber>
    </recommendedName>
</protein>
<dbReference type="SUPFAM" id="SSF55729">
    <property type="entry name" value="Acyl-CoA N-acyltransferases (Nat)"/>
    <property type="match status" value="1"/>
</dbReference>
<dbReference type="InterPro" id="IPR000182">
    <property type="entry name" value="GNAT_dom"/>
</dbReference>
<dbReference type="GO" id="GO:0047961">
    <property type="term" value="F:glycine N-acyltransferase activity"/>
    <property type="evidence" value="ECO:0007669"/>
    <property type="project" value="InterPro"/>
</dbReference>
<dbReference type="GO" id="GO:0005739">
    <property type="term" value="C:mitochondrion"/>
    <property type="evidence" value="ECO:0007669"/>
    <property type="project" value="InterPro"/>
</dbReference>
<sequence length="155" mass="17815">MTNKLGMEKFKRPPDMLSKSLPPQYKLGTICHEDIDLIVSYWEPATYEDLKELMKHFITSYPNAAVYDTMREPAQPVSWVVSSGMGILYHLYTMEEYRGKGFGMAVVQELTQKLLTKEISPVTYIRADKTKSQNVFIKCGYVKMNISSDVVFSYC</sequence>
<name>A0A1X7V9G6_AMPQE</name>
<proteinExistence type="inferred from homology"/>
<keyword evidence="1" id="KW-0808">Transferase</keyword>
<dbReference type="EnsemblMetazoa" id="Aqu2.1.36641_001">
    <property type="protein sequence ID" value="Aqu2.1.36641_001"/>
    <property type="gene ID" value="Aqu2.1.36641"/>
</dbReference>
<dbReference type="InParanoid" id="A0A1X7V9G6"/>